<evidence type="ECO:0000259" key="5">
    <source>
        <dbReference type="PROSITE" id="PS50043"/>
    </source>
</evidence>
<evidence type="ECO:0000313" key="8">
    <source>
        <dbReference type="Proteomes" id="UP000216020"/>
    </source>
</evidence>
<dbReference type="CDD" id="cd06170">
    <property type="entry name" value="LuxR_C_like"/>
    <property type="match status" value="1"/>
</dbReference>
<dbReference type="SUPFAM" id="SSF52172">
    <property type="entry name" value="CheY-like"/>
    <property type="match status" value="1"/>
</dbReference>
<dbReference type="Pfam" id="PF00196">
    <property type="entry name" value="GerE"/>
    <property type="match status" value="1"/>
</dbReference>
<evidence type="ECO:0000256" key="3">
    <source>
        <dbReference type="ARBA" id="ARBA00023163"/>
    </source>
</evidence>
<dbReference type="GO" id="GO:0000160">
    <property type="term" value="P:phosphorelay signal transduction system"/>
    <property type="evidence" value="ECO:0007669"/>
    <property type="project" value="InterPro"/>
</dbReference>
<feature type="modified residue" description="4-aspartylphosphate" evidence="4">
    <location>
        <position position="59"/>
    </location>
</feature>
<dbReference type="SMART" id="SM00421">
    <property type="entry name" value="HTH_LUXR"/>
    <property type="match status" value="1"/>
</dbReference>
<dbReference type="Pfam" id="PF00072">
    <property type="entry name" value="Response_reg"/>
    <property type="match status" value="1"/>
</dbReference>
<dbReference type="InterPro" id="IPR000792">
    <property type="entry name" value="Tscrpt_reg_LuxR_C"/>
</dbReference>
<gene>
    <name evidence="7" type="ORF">CAL29_24205</name>
</gene>
<keyword evidence="8" id="KW-1185">Reference proteome</keyword>
<reference evidence="8" key="1">
    <citation type="submission" date="2017-05" db="EMBL/GenBank/DDBJ databases">
        <title>Complete and WGS of Bordetella genogroups.</title>
        <authorList>
            <person name="Spilker T."/>
            <person name="Lipuma J."/>
        </authorList>
    </citation>
    <scope>NUCLEOTIDE SEQUENCE [LARGE SCALE GENOMIC DNA]</scope>
    <source>
        <strain evidence="8">AU16122</strain>
    </source>
</reference>
<dbReference type="Gene3D" id="1.10.10.10">
    <property type="entry name" value="Winged helix-like DNA-binding domain superfamily/Winged helix DNA-binding domain"/>
    <property type="match status" value="1"/>
</dbReference>
<evidence type="ECO:0000256" key="4">
    <source>
        <dbReference type="PROSITE-ProRule" id="PRU00169"/>
    </source>
</evidence>
<name>A0A261S2N7_9BORD</name>
<dbReference type="InterPro" id="IPR036388">
    <property type="entry name" value="WH-like_DNA-bd_sf"/>
</dbReference>
<dbReference type="PRINTS" id="PR00038">
    <property type="entry name" value="HTHLUXR"/>
</dbReference>
<proteinExistence type="predicted"/>
<dbReference type="PROSITE" id="PS50043">
    <property type="entry name" value="HTH_LUXR_2"/>
    <property type="match status" value="1"/>
</dbReference>
<keyword evidence="3" id="KW-0804">Transcription</keyword>
<dbReference type="SMART" id="SM00448">
    <property type="entry name" value="REC"/>
    <property type="match status" value="1"/>
</dbReference>
<dbReference type="AlphaFoldDB" id="A0A261S2N7"/>
<keyword evidence="4" id="KW-0597">Phosphoprotein</keyword>
<protein>
    <submittedName>
        <fullName evidence="7">DNA-binding response regulator</fullName>
    </submittedName>
</protein>
<organism evidence="7 8">
    <name type="scientific">Bordetella genomosp. 10</name>
    <dbReference type="NCBI Taxonomy" id="1416804"/>
    <lineage>
        <taxon>Bacteria</taxon>
        <taxon>Pseudomonadati</taxon>
        <taxon>Pseudomonadota</taxon>
        <taxon>Betaproteobacteria</taxon>
        <taxon>Burkholderiales</taxon>
        <taxon>Alcaligenaceae</taxon>
        <taxon>Bordetella</taxon>
    </lineage>
</organism>
<dbReference type="InterPro" id="IPR011006">
    <property type="entry name" value="CheY-like_superfamily"/>
</dbReference>
<dbReference type="PANTHER" id="PTHR44688">
    <property type="entry name" value="DNA-BINDING TRANSCRIPTIONAL ACTIVATOR DEVR_DOSR"/>
    <property type="match status" value="1"/>
</dbReference>
<dbReference type="PROSITE" id="PS50110">
    <property type="entry name" value="RESPONSE_REGULATORY"/>
    <property type="match status" value="1"/>
</dbReference>
<evidence type="ECO:0000313" key="7">
    <source>
        <dbReference type="EMBL" id="OZI31050.1"/>
    </source>
</evidence>
<dbReference type="CDD" id="cd17537">
    <property type="entry name" value="REC_FixJ"/>
    <property type="match status" value="1"/>
</dbReference>
<evidence type="ECO:0000259" key="6">
    <source>
        <dbReference type="PROSITE" id="PS50110"/>
    </source>
</evidence>
<evidence type="ECO:0000256" key="2">
    <source>
        <dbReference type="ARBA" id="ARBA00023125"/>
    </source>
</evidence>
<feature type="domain" description="HTH luxR-type" evidence="5">
    <location>
        <begin position="140"/>
        <end position="203"/>
    </location>
</feature>
<dbReference type="OrthoDB" id="9802186at2"/>
<dbReference type="Gene3D" id="3.40.50.2300">
    <property type="match status" value="1"/>
</dbReference>
<feature type="domain" description="Response regulatory" evidence="6">
    <location>
        <begin position="6"/>
        <end position="126"/>
    </location>
</feature>
<dbReference type="PROSITE" id="PS00622">
    <property type="entry name" value="HTH_LUXR_1"/>
    <property type="match status" value="1"/>
</dbReference>
<dbReference type="GO" id="GO:0003677">
    <property type="term" value="F:DNA binding"/>
    <property type="evidence" value="ECO:0007669"/>
    <property type="project" value="UniProtKB-KW"/>
</dbReference>
<dbReference type="PANTHER" id="PTHR44688:SF16">
    <property type="entry name" value="DNA-BINDING TRANSCRIPTIONAL ACTIVATOR DEVR_DOSR"/>
    <property type="match status" value="1"/>
</dbReference>
<dbReference type="GO" id="GO:0006355">
    <property type="term" value="P:regulation of DNA-templated transcription"/>
    <property type="evidence" value="ECO:0007669"/>
    <property type="project" value="InterPro"/>
</dbReference>
<dbReference type="RefSeq" id="WP_094855466.1">
    <property type="nucleotide sequence ID" value="NZ_NEVM01000005.1"/>
</dbReference>
<keyword evidence="2 7" id="KW-0238">DNA-binding</keyword>
<comment type="caution">
    <text evidence="7">The sequence shown here is derived from an EMBL/GenBank/DDBJ whole genome shotgun (WGS) entry which is preliminary data.</text>
</comment>
<dbReference type="Proteomes" id="UP000216020">
    <property type="component" value="Unassembled WGS sequence"/>
</dbReference>
<dbReference type="EMBL" id="NEVM01000005">
    <property type="protein sequence ID" value="OZI31050.1"/>
    <property type="molecule type" value="Genomic_DNA"/>
</dbReference>
<evidence type="ECO:0000256" key="1">
    <source>
        <dbReference type="ARBA" id="ARBA00023015"/>
    </source>
</evidence>
<sequence length="203" mass="22416">MSREANIHLVDDDEVVRDALEALFRSRGLALRTYANADQFLRAWRDEGLAATPSCLLLDVRMPGMSGLELFEQLKACGLAPRHAVIFLTGHGDIPMAVEALRGGAYYFFEKPHSGNQLVDRVEESLEHVCRVAESAARGPGAVLETLSPREREIAQQIVEDRTNRQIADALCISVRTVEVHRARIFAKLEVKSAVGLAQLLAN</sequence>
<dbReference type="InterPro" id="IPR001789">
    <property type="entry name" value="Sig_transdc_resp-reg_receiver"/>
</dbReference>
<accession>A0A261S2N7</accession>
<keyword evidence="1" id="KW-0805">Transcription regulation</keyword>
<dbReference type="SUPFAM" id="SSF46894">
    <property type="entry name" value="C-terminal effector domain of the bipartite response regulators"/>
    <property type="match status" value="1"/>
</dbReference>
<dbReference type="InterPro" id="IPR016032">
    <property type="entry name" value="Sig_transdc_resp-reg_C-effctor"/>
</dbReference>